<dbReference type="AlphaFoldDB" id="A0A0P0FN62"/>
<evidence type="ECO:0000313" key="2">
    <source>
        <dbReference type="EMBL" id="KAB4486032.1"/>
    </source>
</evidence>
<dbReference type="EMBL" id="WCRW01000001">
    <property type="protein sequence ID" value="KAB4458551.1"/>
    <property type="molecule type" value="Genomic_DNA"/>
</dbReference>
<evidence type="ECO:0000313" key="6">
    <source>
        <dbReference type="Proteomes" id="UP000436858"/>
    </source>
</evidence>
<dbReference type="Proteomes" id="UP000436858">
    <property type="component" value="Unassembled WGS sequence"/>
</dbReference>
<evidence type="ECO:0000313" key="1">
    <source>
        <dbReference type="EMBL" id="KAB4458551.1"/>
    </source>
</evidence>
<evidence type="ECO:0000313" key="5">
    <source>
        <dbReference type="Proteomes" id="UP000436825"/>
    </source>
</evidence>
<reference evidence="3 4" key="1">
    <citation type="submission" date="2018-08" db="EMBL/GenBank/DDBJ databases">
        <title>A genome reference for cultivated species of the human gut microbiota.</title>
        <authorList>
            <person name="Zou Y."/>
            <person name="Xue W."/>
            <person name="Luo G."/>
        </authorList>
    </citation>
    <scope>NUCLEOTIDE SEQUENCE [LARGE SCALE GENOMIC DNA]</scope>
    <source>
        <strain evidence="3 4">AF37-12</strain>
    </source>
</reference>
<accession>A0A0P0FN62</accession>
<dbReference type="Proteomes" id="UP000283616">
    <property type="component" value="Unassembled WGS sequence"/>
</dbReference>
<dbReference type="RefSeq" id="WP_004313787.1">
    <property type="nucleotide sequence ID" value="NZ_CAXSMB010000026.1"/>
</dbReference>
<protein>
    <submittedName>
        <fullName evidence="1">Uncharacterized protein</fullName>
    </submittedName>
</protein>
<name>A0A0P0FN62_BACT4</name>
<gene>
    <name evidence="3" type="ORF">DW011_17800</name>
    <name evidence="1" type="ORF">GAN75_00375</name>
    <name evidence="2" type="ORF">GAN91_03785</name>
</gene>
<sequence>MENQSKVIVIERNKFAALVKSHRKCLQMLNILTYIYTVKEVSLTLTLQEICEVLHMTPEEVEIQRQKGYIRFTTQKGMTVYEITDLLRLENMLEMGSIYRKIDKKVMNLEPLNNE</sequence>
<comment type="caution">
    <text evidence="1">The sequence shown here is derived from an EMBL/GenBank/DDBJ whole genome shotgun (WGS) entry which is preliminary data.</text>
</comment>
<dbReference type="EMBL" id="WCRY01000003">
    <property type="protein sequence ID" value="KAB4486032.1"/>
    <property type="molecule type" value="Genomic_DNA"/>
</dbReference>
<proteinExistence type="predicted"/>
<dbReference type="GeneID" id="69482213"/>
<reference evidence="5 6" key="2">
    <citation type="journal article" date="2019" name="Nat. Med.">
        <title>A library of human gut bacterial isolates paired with longitudinal multiomics data enables mechanistic microbiome research.</title>
        <authorList>
            <person name="Poyet M."/>
            <person name="Groussin M."/>
            <person name="Gibbons S.M."/>
            <person name="Avila-Pacheco J."/>
            <person name="Jiang X."/>
            <person name="Kearney S.M."/>
            <person name="Perrotta A.R."/>
            <person name="Berdy B."/>
            <person name="Zhao S."/>
            <person name="Lieberman T.D."/>
            <person name="Swanson P.K."/>
            <person name="Smith M."/>
            <person name="Roesemann S."/>
            <person name="Alexander J.E."/>
            <person name="Rich S.A."/>
            <person name="Livny J."/>
            <person name="Vlamakis H."/>
            <person name="Clish C."/>
            <person name="Bullock K."/>
            <person name="Deik A."/>
            <person name="Scott J."/>
            <person name="Pierce K.A."/>
            <person name="Xavier R.J."/>
            <person name="Alm E.J."/>
        </authorList>
    </citation>
    <scope>NUCLEOTIDE SEQUENCE [LARGE SCALE GENOMIC DNA]</scope>
    <source>
        <strain evidence="1 5">BIOML-A160</strain>
        <strain evidence="2 6">BIOML-A162</strain>
    </source>
</reference>
<dbReference type="KEGG" id="btho:Btheta7330_01527"/>
<organism evidence="1 5">
    <name type="scientific">Bacteroides thetaiotaomicron</name>
    <dbReference type="NCBI Taxonomy" id="818"/>
    <lineage>
        <taxon>Bacteria</taxon>
        <taxon>Pseudomonadati</taxon>
        <taxon>Bacteroidota</taxon>
        <taxon>Bacteroidia</taxon>
        <taxon>Bacteroidales</taxon>
        <taxon>Bacteroidaceae</taxon>
        <taxon>Bacteroides</taxon>
    </lineage>
</organism>
<dbReference type="EMBL" id="QROV01000022">
    <property type="protein sequence ID" value="RHL55817.1"/>
    <property type="molecule type" value="Genomic_DNA"/>
</dbReference>
<evidence type="ECO:0000313" key="4">
    <source>
        <dbReference type="Proteomes" id="UP000283616"/>
    </source>
</evidence>
<evidence type="ECO:0000313" key="3">
    <source>
        <dbReference type="EMBL" id="RHL55817.1"/>
    </source>
</evidence>
<dbReference type="Proteomes" id="UP000436825">
    <property type="component" value="Unassembled WGS sequence"/>
</dbReference>